<name>A0ABW4E820_9LACO</name>
<organism evidence="4 5">
    <name type="scientific">Lacticaseibacillus baoqingensis</name>
    <dbReference type="NCBI Taxonomy" id="2486013"/>
    <lineage>
        <taxon>Bacteria</taxon>
        <taxon>Bacillati</taxon>
        <taxon>Bacillota</taxon>
        <taxon>Bacilli</taxon>
        <taxon>Lactobacillales</taxon>
        <taxon>Lactobacillaceae</taxon>
        <taxon>Lacticaseibacillus</taxon>
    </lineage>
</organism>
<reference evidence="5" key="1">
    <citation type="journal article" date="2019" name="Int. J. Syst. Evol. Microbiol.">
        <title>The Global Catalogue of Microorganisms (GCM) 10K type strain sequencing project: providing services to taxonomists for standard genome sequencing and annotation.</title>
        <authorList>
            <consortium name="The Broad Institute Genomics Platform"/>
            <consortium name="The Broad Institute Genome Sequencing Center for Infectious Disease"/>
            <person name="Wu L."/>
            <person name="Ma J."/>
        </authorList>
    </citation>
    <scope>NUCLEOTIDE SEQUENCE [LARGE SCALE GENOMIC DNA]</scope>
    <source>
        <strain evidence="5">CCM 8903</strain>
    </source>
</reference>
<dbReference type="InterPro" id="IPR029055">
    <property type="entry name" value="Ntn_hydrolases_N"/>
</dbReference>
<keyword evidence="2 4" id="KW-0378">Hydrolase</keyword>
<evidence type="ECO:0000313" key="5">
    <source>
        <dbReference type="Proteomes" id="UP001597252"/>
    </source>
</evidence>
<dbReference type="SUPFAM" id="SSF56235">
    <property type="entry name" value="N-terminal nucleophile aminohydrolases (Ntn hydrolases)"/>
    <property type="match status" value="1"/>
</dbReference>
<gene>
    <name evidence="4" type="ORF">ACFQ5J_05220</name>
</gene>
<dbReference type="InterPro" id="IPR052193">
    <property type="entry name" value="Peptidase_C59"/>
</dbReference>
<evidence type="ECO:0000313" key="4">
    <source>
        <dbReference type="EMBL" id="MFD1484626.1"/>
    </source>
</evidence>
<dbReference type="Gene3D" id="3.60.60.10">
    <property type="entry name" value="Penicillin V Acylase, Chain A"/>
    <property type="match status" value="1"/>
</dbReference>
<dbReference type="Proteomes" id="UP001597252">
    <property type="component" value="Unassembled WGS sequence"/>
</dbReference>
<dbReference type="RefSeq" id="WP_125750893.1">
    <property type="nucleotide sequence ID" value="NZ_JBHTON010000014.1"/>
</dbReference>
<dbReference type="PANTHER" id="PTHR35527:SF2">
    <property type="entry name" value="HYDROLASE"/>
    <property type="match status" value="1"/>
</dbReference>
<dbReference type="GO" id="GO:0016787">
    <property type="term" value="F:hydrolase activity"/>
    <property type="evidence" value="ECO:0007669"/>
    <property type="project" value="UniProtKB-KW"/>
</dbReference>
<accession>A0ABW4E820</accession>
<dbReference type="PANTHER" id="PTHR35527">
    <property type="entry name" value="CHOLOYLGLYCINE HYDROLASE"/>
    <property type="match status" value="1"/>
</dbReference>
<feature type="domain" description="Choloylglycine hydrolase/NAAA C-terminal" evidence="3">
    <location>
        <begin position="2"/>
        <end position="309"/>
    </location>
</feature>
<evidence type="ECO:0000256" key="2">
    <source>
        <dbReference type="ARBA" id="ARBA00022801"/>
    </source>
</evidence>
<comment type="caution">
    <text evidence="4">The sequence shown here is derived from an EMBL/GenBank/DDBJ whole genome shotgun (WGS) entry which is preliminary data.</text>
</comment>
<sequence>MCTSIHLVAKDLTHVLARTMDWHELGAGPVFIPREFAWQSPFDHHKYRNPYAMIGSGTIYGQRIDISDGVNEHGLCVQKLTFANGARLQTKRRSDRIQLAPYELGFWLLANCRSVADIAAHLPAIELMADNESDTKYGYPELHFAVSDPTGAIAVIEPTEQPLRLRPNPLGVVTNSPDFDVQRERLGRYVEFTPEYLAGRVPLNTPRVTTGNLSGKAIPPGSSSPGARFIRAAYYKERTDQPANEQAAIVTAWRLLDGVTVPQSLAHQPTYSVYRAAVVPESRRYYYQAYHQAAVVSLQLDAALLATAQPRVFPVADVWQPRSLNQ</sequence>
<comment type="similarity">
    <text evidence="1">Belongs to the peptidase C59 family.</text>
</comment>
<dbReference type="EMBL" id="JBHTON010000014">
    <property type="protein sequence ID" value="MFD1484626.1"/>
    <property type="molecule type" value="Genomic_DNA"/>
</dbReference>
<dbReference type="InterPro" id="IPR029132">
    <property type="entry name" value="CBAH/NAAA_C"/>
</dbReference>
<keyword evidence="5" id="KW-1185">Reference proteome</keyword>
<evidence type="ECO:0000256" key="1">
    <source>
        <dbReference type="ARBA" id="ARBA00006625"/>
    </source>
</evidence>
<proteinExistence type="inferred from homology"/>
<dbReference type="Pfam" id="PF02275">
    <property type="entry name" value="CBAH"/>
    <property type="match status" value="1"/>
</dbReference>
<evidence type="ECO:0000259" key="3">
    <source>
        <dbReference type="Pfam" id="PF02275"/>
    </source>
</evidence>
<protein>
    <submittedName>
        <fullName evidence="4">Linear amide C-N hydrolase</fullName>
    </submittedName>
</protein>